<evidence type="ECO:0000313" key="1">
    <source>
        <dbReference type="EMBL" id="RNB74991.1"/>
    </source>
</evidence>
<dbReference type="RefSeq" id="WP_122908563.1">
    <property type="nucleotide sequence ID" value="NZ_CBCSBE010000047.1"/>
</dbReference>
<dbReference type="AlphaFoldDB" id="A0A3M8CHI9"/>
<comment type="caution">
    <text evidence="1">The sequence shown here is derived from an EMBL/GenBank/DDBJ whole genome shotgun (WGS) entry which is preliminary data.</text>
</comment>
<evidence type="ECO:0000313" key="2">
    <source>
        <dbReference type="Proteomes" id="UP000282028"/>
    </source>
</evidence>
<dbReference type="EMBL" id="RHHR01000011">
    <property type="protein sequence ID" value="RNB74991.1"/>
    <property type="molecule type" value="Genomic_DNA"/>
</dbReference>
<dbReference type="Proteomes" id="UP000282028">
    <property type="component" value="Unassembled WGS sequence"/>
</dbReference>
<gene>
    <name evidence="1" type="ORF">EDM52_08395</name>
</gene>
<organism evidence="1 2">
    <name type="scientific">Brevibacillus invocatus</name>
    <dbReference type="NCBI Taxonomy" id="173959"/>
    <lineage>
        <taxon>Bacteria</taxon>
        <taxon>Bacillati</taxon>
        <taxon>Bacillota</taxon>
        <taxon>Bacilli</taxon>
        <taxon>Bacillales</taxon>
        <taxon>Paenibacillaceae</taxon>
        <taxon>Brevibacillus</taxon>
    </lineage>
</organism>
<accession>A0A3M8CHI9</accession>
<reference evidence="1 2" key="1">
    <citation type="submission" date="2018-10" db="EMBL/GenBank/DDBJ databases">
        <title>Phylogenomics of Brevibacillus.</title>
        <authorList>
            <person name="Dunlap C."/>
        </authorList>
    </citation>
    <scope>NUCLEOTIDE SEQUENCE [LARGE SCALE GENOMIC DNA]</scope>
    <source>
        <strain evidence="1 2">JCM 12215</strain>
    </source>
</reference>
<keyword evidence="2" id="KW-1185">Reference proteome</keyword>
<protein>
    <recommendedName>
        <fullName evidence="3">DUF4085 family protein</fullName>
    </recommendedName>
</protein>
<dbReference type="OrthoDB" id="2082233at2"/>
<proteinExistence type="predicted"/>
<sequence>MRYFTAELWEQINSENDGIREKANQKWDKNCEEYFSKLALNKHRFSPEVYDFLSSITFHGFRIVSVTIVHDNIGNLYPMNVEINLTNGREEWMIRYRHVSDIQLSYNSGSSDFSKTRGFDEWGYDELLDVDETKMSHEILFASGASFRIEFDNQMISLVKK</sequence>
<name>A0A3M8CHI9_9BACL</name>
<evidence type="ECO:0008006" key="3">
    <source>
        <dbReference type="Google" id="ProtNLM"/>
    </source>
</evidence>